<keyword evidence="5" id="KW-1185">Reference proteome</keyword>
<dbReference type="Proteomes" id="UP000184001">
    <property type="component" value="Unassembled WGS sequence"/>
</dbReference>
<dbReference type="AlphaFoldDB" id="A0A8G2FHN9"/>
<keyword evidence="1" id="KW-0812">Transmembrane</keyword>
<dbReference type="EMBL" id="JBFSOO010000008">
    <property type="protein sequence ID" value="MEZ6854131.1"/>
    <property type="molecule type" value="Genomic_DNA"/>
</dbReference>
<dbReference type="Pfam" id="PF10095">
    <property type="entry name" value="DUF2333"/>
    <property type="match status" value="1"/>
</dbReference>
<gene>
    <name evidence="2" type="ORF">AB2Z07_11435</name>
    <name evidence="3" type="ORF">SAMN05660830_01461</name>
</gene>
<organism evidence="3 4">
    <name type="scientific">Halodesulfovibrio aestuarii</name>
    <dbReference type="NCBI Taxonomy" id="126333"/>
    <lineage>
        <taxon>Bacteria</taxon>
        <taxon>Pseudomonadati</taxon>
        <taxon>Thermodesulfobacteriota</taxon>
        <taxon>Desulfovibrionia</taxon>
        <taxon>Desulfovibrionales</taxon>
        <taxon>Desulfovibrionaceae</taxon>
        <taxon>Halodesulfovibrio</taxon>
    </lineage>
</organism>
<dbReference type="InterPro" id="IPR016936">
    <property type="entry name" value="UCP029693"/>
</dbReference>
<evidence type="ECO:0000313" key="3">
    <source>
        <dbReference type="EMBL" id="SHJ04377.1"/>
    </source>
</evidence>
<proteinExistence type="predicted"/>
<sequence>MSRIGIASLKQLFHSKSGSRSLIVVLIFLIFGIGVSILGIRAQVAEQPVMPVTGEIKSDADIAPLVFKAAYFSLDRELNNSAIGWVPNDLMISPTSWFDNKKNLQRGIIFATRGVINVYTTHFARSGSGEEINKHLLKAQTSSFPYAEDVWMFASSESRYKEGIQSINSYLEDVENGKAVFNVKTDDLYTLIDTLESLIEMPQSRLKTGVDSHFEADDAIYFAKGVCLVVRDVLNTVTLAYPELMNRGGEQNVAVALETLDTIASFNPLYVFAGGNKNGDSMLPNQVQALASKLDITANRLRDIKLALDK</sequence>
<dbReference type="RefSeq" id="WP_020000575.1">
    <property type="nucleotide sequence ID" value="NZ_CP192219.1"/>
</dbReference>
<evidence type="ECO:0000256" key="1">
    <source>
        <dbReference type="SAM" id="Phobius"/>
    </source>
</evidence>
<protein>
    <submittedName>
        <fullName evidence="2">DUF2333 family protein</fullName>
    </submittedName>
</protein>
<reference evidence="3 4" key="1">
    <citation type="submission" date="2016-11" db="EMBL/GenBank/DDBJ databases">
        <authorList>
            <person name="Varghese N."/>
            <person name="Submissions S."/>
        </authorList>
    </citation>
    <scope>NUCLEOTIDE SEQUENCE [LARGE SCALE GENOMIC DNA]</scope>
    <source>
        <strain evidence="3 4">DSM 17919</strain>
    </source>
</reference>
<accession>A0A8G2FHN9</accession>
<evidence type="ECO:0000313" key="5">
    <source>
        <dbReference type="Proteomes" id="UP001568358"/>
    </source>
</evidence>
<reference evidence="2 5" key="2">
    <citation type="submission" date="2024-07" db="EMBL/GenBank/DDBJ databases">
        <title>Active virus-host system and metabolic interactions in a Lokiarchaeon culture.</title>
        <authorList>
            <person name="Ponce Toledo R.I."/>
            <person name="Rodrigues Oliveira T."/>
            <person name="Schleper C."/>
        </authorList>
    </citation>
    <scope>NUCLEOTIDE SEQUENCE [LARGE SCALE GENOMIC DNA]</scope>
    <source>
        <strain evidence="2 5">B35</strain>
    </source>
</reference>
<dbReference type="EMBL" id="FQZR01000003">
    <property type="protein sequence ID" value="SHJ04377.1"/>
    <property type="molecule type" value="Genomic_DNA"/>
</dbReference>
<keyword evidence="1" id="KW-1133">Transmembrane helix</keyword>
<keyword evidence="1" id="KW-0472">Membrane</keyword>
<evidence type="ECO:0000313" key="4">
    <source>
        <dbReference type="Proteomes" id="UP000184001"/>
    </source>
</evidence>
<dbReference type="Proteomes" id="UP001568358">
    <property type="component" value="Unassembled WGS sequence"/>
</dbReference>
<name>A0A8G2FHN9_9BACT</name>
<comment type="caution">
    <text evidence="3">The sequence shown here is derived from an EMBL/GenBank/DDBJ whole genome shotgun (WGS) entry which is preliminary data.</text>
</comment>
<feature type="transmembrane region" description="Helical" evidence="1">
    <location>
        <begin position="21"/>
        <end position="40"/>
    </location>
</feature>
<evidence type="ECO:0000313" key="2">
    <source>
        <dbReference type="EMBL" id="MEZ6854131.1"/>
    </source>
</evidence>